<dbReference type="Pfam" id="PF14282">
    <property type="entry name" value="FlxA"/>
    <property type="match status" value="1"/>
</dbReference>
<evidence type="ECO:0000256" key="1">
    <source>
        <dbReference type="SAM" id="MobiDB-lite"/>
    </source>
</evidence>
<feature type="region of interest" description="Disordered" evidence="1">
    <location>
        <begin position="1"/>
        <end position="31"/>
    </location>
</feature>
<feature type="compositionally biased region" description="Polar residues" evidence="1">
    <location>
        <begin position="1"/>
        <end position="15"/>
    </location>
</feature>
<keyword evidence="3" id="KW-1185">Reference proteome</keyword>
<gene>
    <name evidence="2" type="ORF">GCM10010912_22130</name>
</gene>
<dbReference type="EMBL" id="BMKR01000007">
    <property type="protein sequence ID" value="GGF76592.1"/>
    <property type="molecule type" value="Genomic_DNA"/>
</dbReference>
<name>A0A917C8C3_9BACL</name>
<reference evidence="2" key="2">
    <citation type="submission" date="2020-09" db="EMBL/GenBank/DDBJ databases">
        <authorList>
            <person name="Sun Q."/>
            <person name="Zhou Y."/>
        </authorList>
    </citation>
    <scope>NUCLEOTIDE SEQUENCE</scope>
    <source>
        <strain evidence="2">CGMCC 1.16134</strain>
    </source>
</reference>
<feature type="region of interest" description="Disordered" evidence="1">
    <location>
        <begin position="78"/>
        <end position="103"/>
    </location>
</feature>
<dbReference type="Proteomes" id="UP000637643">
    <property type="component" value="Unassembled WGS sequence"/>
</dbReference>
<reference evidence="2" key="1">
    <citation type="journal article" date="2014" name="Int. J. Syst. Evol. Microbiol.">
        <title>Complete genome sequence of Corynebacterium casei LMG S-19264T (=DSM 44701T), isolated from a smear-ripened cheese.</title>
        <authorList>
            <consortium name="US DOE Joint Genome Institute (JGI-PGF)"/>
            <person name="Walter F."/>
            <person name="Albersmeier A."/>
            <person name="Kalinowski J."/>
            <person name="Ruckert C."/>
        </authorList>
    </citation>
    <scope>NUCLEOTIDE SEQUENCE</scope>
    <source>
        <strain evidence="2">CGMCC 1.16134</strain>
    </source>
</reference>
<dbReference type="InterPro" id="IPR025577">
    <property type="entry name" value="FlxA"/>
</dbReference>
<proteinExistence type="predicted"/>
<protein>
    <submittedName>
        <fullName evidence="2">Uncharacterized protein</fullName>
    </submittedName>
</protein>
<feature type="compositionally biased region" description="Basic and acidic residues" evidence="1">
    <location>
        <begin position="91"/>
        <end position="102"/>
    </location>
</feature>
<organism evidence="2 3">
    <name type="scientific">Paenibacillus albidus</name>
    <dbReference type="NCBI Taxonomy" id="2041023"/>
    <lineage>
        <taxon>Bacteria</taxon>
        <taxon>Bacillati</taxon>
        <taxon>Bacillota</taxon>
        <taxon>Bacilli</taxon>
        <taxon>Bacillales</taxon>
        <taxon>Paenibacillaceae</taxon>
        <taxon>Paenibacillus</taxon>
    </lineage>
</organism>
<dbReference type="RefSeq" id="WP_189024739.1">
    <property type="nucleotide sequence ID" value="NZ_BMKR01000007.1"/>
</dbReference>
<dbReference type="AlphaFoldDB" id="A0A917C8C3"/>
<sequence>MSSISPVSRGLSNAQAAVPSREKEIQSLIQQKSRISEEIQSVRTNDKLDSKLKMERVQSLTASMQEIDAQIAQIRAEEMQEKANRIGSGKPDNKAPSPDRESAPLQAVLKNSITYDHLGKMVGLKDRMEGSIKTVEGEARFDRLLLTSGSSNDPGKSMMLENAEHTTLQKKRELVQDIKSDLRNVDKQIGELVEDIQDTPKEEAKPQAVESSSAAEETGKKDNNHKSAKTAGSAGDENPSLSPSAANKPGASLDIRV</sequence>
<comment type="caution">
    <text evidence="2">The sequence shown here is derived from an EMBL/GenBank/DDBJ whole genome shotgun (WGS) entry which is preliminary data.</text>
</comment>
<accession>A0A917C8C3</accession>
<evidence type="ECO:0000313" key="3">
    <source>
        <dbReference type="Proteomes" id="UP000637643"/>
    </source>
</evidence>
<evidence type="ECO:0000313" key="2">
    <source>
        <dbReference type="EMBL" id="GGF76592.1"/>
    </source>
</evidence>
<feature type="region of interest" description="Disordered" evidence="1">
    <location>
        <begin position="191"/>
        <end position="257"/>
    </location>
</feature>